<dbReference type="AlphaFoldDB" id="A0A4W5P7B8"/>
<dbReference type="Ensembl" id="ENSHHUT00000061305.1">
    <property type="protein sequence ID" value="ENSHHUP00000059287.1"/>
    <property type="gene ID" value="ENSHHUG00000035232.1"/>
</dbReference>
<proteinExistence type="predicted"/>
<evidence type="ECO:0000313" key="3">
    <source>
        <dbReference type="Proteomes" id="UP000314982"/>
    </source>
</evidence>
<dbReference type="Proteomes" id="UP000314982">
    <property type="component" value="Unassembled WGS sequence"/>
</dbReference>
<evidence type="ECO:0000313" key="2">
    <source>
        <dbReference type="Ensembl" id="ENSHHUP00000059287.1"/>
    </source>
</evidence>
<sequence length="161" mass="17947">MKRAEDNPEAGGPCYTLYLEHLGGLVPILKGRRISKLRPEFIIIDPKTDSKADEVCVNAMISYMTDSCNCSDSSDIELSDEWVGKKSPKLSRGNRSPKLSRRNMESRKSPKMSRASQEGPRSPRLPTKKPPIRSPSLTRREMSMDGISEVLSEYVSCGTLV</sequence>
<evidence type="ECO:0000256" key="1">
    <source>
        <dbReference type="SAM" id="MobiDB-lite"/>
    </source>
</evidence>
<feature type="region of interest" description="Disordered" evidence="1">
    <location>
        <begin position="81"/>
        <end position="143"/>
    </location>
</feature>
<protein>
    <submittedName>
        <fullName evidence="2">Uncharacterized protein</fullName>
    </submittedName>
</protein>
<keyword evidence="3" id="KW-1185">Reference proteome</keyword>
<reference evidence="3" key="1">
    <citation type="submission" date="2018-06" db="EMBL/GenBank/DDBJ databases">
        <title>Genome assembly of Danube salmon.</title>
        <authorList>
            <person name="Macqueen D.J."/>
            <person name="Gundappa M.K."/>
        </authorList>
    </citation>
    <scope>NUCLEOTIDE SEQUENCE [LARGE SCALE GENOMIC DNA]</scope>
</reference>
<accession>A0A4W5P7B8</accession>
<reference evidence="2" key="3">
    <citation type="submission" date="2025-09" db="UniProtKB">
        <authorList>
            <consortium name="Ensembl"/>
        </authorList>
    </citation>
    <scope>IDENTIFICATION</scope>
</reference>
<organism evidence="2 3">
    <name type="scientific">Hucho hucho</name>
    <name type="common">huchen</name>
    <dbReference type="NCBI Taxonomy" id="62062"/>
    <lineage>
        <taxon>Eukaryota</taxon>
        <taxon>Metazoa</taxon>
        <taxon>Chordata</taxon>
        <taxon>Craniata</taxon>
        <taxon>Vertebrata</taxon>
        <taxon>Euteleostomi</taxon>
        <taxon>Actinopterygii</taxon>
        <taxon>Neopterygii</taxon>
        <taxon>Teleostei</taxon>
        <taxon>Protacanthopterygii</taxon>
        <taxon>Salmoniformes</taxon>
        <taxon>Salmonidae</taxon>
        <taxon>Salmoninae</taxon>
        <taxon>Hucho</taxon>
    </lineage>
</organism>
<dbReference type="GeneTree" id="ENSGT00940000155913"/>
<dbReference type="STRING" id="62062.ENSHHUP00000059287"/>
<name>A0A4W5P7B8_9TELE</name>
<reference evidence="2" key="2">
    <citation type="submission" date="2025-08" db="UniProtKB">
        <authorList>
            <consortium name="Ensembl"/>
        </authorList>
    </citation>
    <scope>IDENTIFICATION</scope>
</reference>